<dbReference type="PANTHER" id="PTHR46233">
    <property type="entry name" value="HYDROXYACYLGLUTATHIONE HYDROLASE GLOC"/>
    <property type="match status" value="1"/>
</dbReference>
<dbReference type="GO" id="GO:0016787">
    <property type="term" value="F:hydrolase activity"/>
    <property type="evidence" value="ECO:0007669"/>
    <property type="project" value="UniProtKB-KW"/>
</dbReference>
<reference evidence="6" key="1">
    <citation type="journal article" date="2021" name="PeerJ">
        <title>Extensive microbial diversity within the chicken gut microbiome revealed by metagenomics and culture.</title>
        <authorList>
            <person name="Gilroy R."/>
            <person name="Ravi A."/>
            <person name="Getino M."/>
            <person name="Pursley I."/>
            <person name="Horton D.L."/>
            <person name="Alikhan N.F."/>
            <person name="Baker D."/>
            <person name="Gharbi K."/>
            <person name="Hall N."/>
            <person name="Watson M."/>
            <person name="Adriaenssens E.M."/>
            <person name="Foster-Nyarko E."/>
            <person name="Jarju S."/>
            <person name="Secka A."/>
            <person name="Antonio M."/>
            <person name="Oren A."/>
            <person name="Chaudhuri R.R."/>
            <person name="La Ragione R."/>
            <person name="Hildebrand F."/>
            <person name="Pallen M.J."/>
        </authorList>
    </citation>
    <scope>NUCLEOTIDE SEQUENCE</scope>
    <source>
        <strain evidence="6">5032</strain>
    </source>
</reference>
<feature type="domain" description="Metallo-beta-lactamase" evidence="5">
    <location>
        <begin position="12"/>
        <end position="187"/>
    </location>
</feature>
<dbReference type="InterPro" id="IPR001279">
    <property type="entry name" value="Metallo-B-lactamas"/>
</dbReference>
<dbReference type="SMART" id="SM00849">
    <property type="entry name" value="Lactamase_B"/>
    <property type="match status" value="1"/>
</dbReference>
<gene>
    <name evidence="6" type="ORF">H9784_11115</name>
</gene>
<dbReference type="AlphaFoldDB" id="A0A9D2HQ13"/>
<comment type="cofactor">
    <cofactor evidence="1">
        <name>Zn(2+)</name>
        <dbReference type="ChEBI" id="CHEBI:29105"/>
    </cofactor>
</comment>
<evidence type="ECO:0000256" key="3">
    <source>
        <dbReference type="ARBA" id="ARBA00022801"/>
    </source>
</evidence>
<organism evidence="6 7">
    <name type="scientific">Candidatus Desulfovibrio intestinavium</name>
    <dbReference type="NCBI Taxonomy" id="2838534"/>
    <lineage>
        <taxon>Bacteria</taxon>
        <taxon>Pseudomonadati</taxon>
        <taxon>Thermodesulfobacteriota</taxon>
        <taxon>Desulfovibrionia</taxon>
        <taxon>Desulfovibrionales</taxon>
        <taxon>Desulfovibrionaceae</taxon>
        <taxon>Desulfovibrio</taxon>
    </lineage>
</organism>
<reference evidence="6" key="2">
    <citation type="submission" date="2021-04" db="EMBL/GenBank/DDBJ databases">
        <authorList>
            <person name="Gilroy R."/>
        </authorList>
    </citation>
    <scope>NUCLEOTIDE SEQUENCE</scope>
    <source>
        <strain evidence="6">5032</strain>
    </source>
</reference>
<dbReference type="Gene3D" id="3.60.15.10">
    <property type="entry name" value="Ribonuclease Z/Hydroxyacylglutathione hydrolase-like"/>
    <property type="match status" value="1"/>
</dbReference>
<evidence type="ECO:0000256" key="1">
    <source>
        <dbReference type="ARBA" id="ARBA00001947"/>
    </source>
</evidence>
<comment type="caution">
    <text evidence="6">The sequence shown here is derived from an EMBL/GenBank/DDBJ whole genome shotgun (WGS) entry which is preliminary data.</text>
</comment>
<keyword evidence="3" id="KW-0378">Hydrolase</keyword>
<dbReference type="Proteomes" id="UP000823821">
    <property type="component" value="Unassembled WGS sequence"/>
</dbReference>
<evidence type="ECO:0000259" key="5">
    <source>
        <dbReference type="SMART" id="SM00849"/>
    </source>
</evidence>
<evidence type="ECO:0000256" key="4">
    <source>
        <dbReference type="ARBA" id="ARBA00022833"/>
    </source>
</evidence>
<dbReference type="EMBL" id="DWZD01000053">
    <property type="protein sequence ID" value="HJA80095.1"/>
    <property type="molecule type" value="Genomic_DNA"/>
</dbReference>
<dbReference type="SUPFAM" id="SSF56281">
    <property type="entry name" value="Metallo-hydrolase/oxidoreductase"/>
    <property type="match status" value="1"/>
</dbReference>
<accession>A0A9D2HQ13</accession>
<keyword evidence="4" id="KW-0862">Zinc</keyword>
<dbReference type="CDD" id="cd06262">
    <property type="entry name" value="metallo-hydrolase-like_MBL-fold"/>
    <property type="match status" value="1"/>
</dbReference>
<dbReference type="GO" id="GO:0046872">
    <property type="term" value="F:metal ion binding"/>
    <property type="evidence" value="ECO:0007669"/>
    <property type="project" value="UniProtKB-KW"/>
</dbReference>
<protein>
    <submittedName>
        <fullName evidence="6">MBL fold metallo-hydrolase</fullName>
    </submittedName>
</protein>
<keyword evidence="2" id="KW-0479">Metal-binding</keyword>
<evidence type="ECO:0000313" key="7">
    <source>
        <dbReference type="Proteomes" id="UP000823821"/>
    </source>
</evidence>
<name>A0A9D2HQ13_9BACT</name>
<dbReference type="InterPro" id="IPR036866">
    <property type="entry name" value="RibonucZ/Hydroxyglut_hydro"/>
</dbReference>
<evidence type="ECO:0000313" key="6">
    <source>
        <dbReference type="EMBL" id="HJA80095.1"/>
    </source>
</evidence>
<proteinExistence type="predicted"/>
<sequence>MPIAKFALGPLETNCYVVNNNEEAIVIDVGGDPAPIRQYLAERGLNLLAICLTHKHFDHTYGVAELAAGTGAPVYASRHDACLDDTESVRGGIWGLPPVPPYTCEDIPAGERDFGKLHFTILETPGHTPGGISLYYPAENAVFTGDALFFRSIGRTDFPGGDQALLLRSIREKLFTLPEETSVYPGHGGATTLGDERRQNAFCGDLC</sequence>
<evidence type="ECO:0000256" key="2">
    <source>
        <dbReference type="ARBA" id="ARBA00022723"/>
    </source>
</evidence>
<dbReference type="PANTHER" id="PTHR46233:SF3">
    <property type="entry name" value="HYDROXYACYLGLUTATHIONE HYDROLASE GLOC"/>
    <property type="match status" value="1"/>
</dbReference>
<dbReference type="Pfam" id="PF00753">
    <property type="entry name" value="Lactamase_B"/>
    <property type="match status" value="1"/>
</dbReference>
<dbReference type="InterPro" id="IPR051453">
    <property type="entry name" value="MBL_Glyoxalase_II"/>
</dbReference>